<dbReference type="RefSeq" id="WP_052219699.1">
    <property type="nucleotide sequence ID" value="NZ_LHUR01000005.1"/>
</dbReference>
<feature type="region of interest" description="Disordered" evidence="2">
    <location>
        <begin position="160"/>
        <end position="179"/>
    </location>
</feature>
<keyword evidence="3" id="KW-1133">Transmembrane helix</keyword>
<evidence type="ECO:0008006" key="6">
    <source>
        <dbReference type="Google" id="ProtNLM"/>
    </source>
</evidence>
<keyword evidence="1" id="KW-0175">Coiled coil</keyword>
<protein>
    <recommendedName>
        <fullName evidence="6">Pilus assembly protein, PilO</fullName>
    </recommendedName>
</protein>
<accession>A0A0L6ZEL5</accession>
<evidence type="ECO:0000313" key="5">
    <source>
        <dbReference type="Proteomes" id="UP000037043"/>
    </source>
</evidence>
<keyword evidence="3" id="KW-0472">Membrane</keyword>
<evidence type="ECO:0000256" key="3">
    <source>
        <dbReference type="SAM" id="Phobius"/>
    </source>
</evidence>
<dbReference type="Proteomes" id="UP000037043">
    <property type="component" value="Unassembled WGS sequence"/>
</dbReference>
<feature type="transmembrane region" description="Helical" evidence="3">
    <location>
        <begin position="21"/>
        <end position="40"/>
    </location>
</feature>
<evidence type="ECO:0000256" key="2">
    <source>
        <dbReference type="SAM" id="MobiDB-lite"/>
    </source>
</evidence>
<organism evidence="4 5">
    <name type="scientific">Clostridium homopropionicum DSM 5847</name>
    <dbReference type="NCBI Taxonomy" id="1121318"/>
    <lineage>
        <taxon>Bacteria</taxon>
        <taxon>Bacillati</taxon>
        <taxon>Bacillota</taxon>
        <taxon>Clostridia</taxon>
        <taxon>Eubacteriales</taxon>
        <taxon>Clostridiaceae</taxon>
        <taxon>Clostridium</taxon>
    </lineage>
</organism>
<reference evidence="5" key="1">
    <citation type="submission" date="2015-08" db="EMBL/GenBank/DDBJ databases">
        <title>Genome sequence of the strict anaerobe Clostridium homopropionicum LuHBu1 (DSM 5847T).</title>
        <authorList>
            <person name="Poehlein A."/>
            <person name="Beck M."/>
            <person name="Schiel-Bengelsdorf B."/>
            <person name="Bengelsdorf F.R."/>
            <person name="Daniel R."/>
            <person name="Duerre P."/>
        </authorList>
    </citation>
    <scope>NUCLEOTIDE SEQUENCE [LARGE SCALE GENOMIC DNA]</scope>
    <source>
        <strain evidence="5">DSM 5847</strain>
    </source>
</reference>
<name>A0A0L6ZEL5_9CLOT</name>
<dbReference type="PATRIC" id="fig|1121318.3.peg.86"/>
<sequence>MKLNLKKKIKINMIISKREKIMLIILGIAIIFLGYYKLIYSKQSVKVNQLKAQKEEYNTKLQGLQANITLNKKLNQDLKIENAKVLEVSKDFFPSILEEKIIVIMDEMINKNNIICDSIGISDVSIETVAEEKAQEQKKTSLIEEMVKKYMELMKGSIPTESSSTINKTQNTSKDAAKEQTSLEAKKITLTLNFRGTHEDVMSFIDEITGFYKRIIINNINLSAYGEGLSGSMVLDFYAVPKLEEEDIDYNKWQYDGNYGKDNMFKDNSGSLSGNIITGSLTQNNTVAQEAKKEEEYDFTMSVRPTSSDLPTVMVGKEGDSNSYVFADNQGIENVDFYLSEINGQYYFKYNTSKDFYPKDSKGAGVAFNPKGDNINLKVFSRWRNSDKDMSGVNIRVYNKTNKNFNIYIEDDDKERNRVSVTKGEGNINITRN</sequence>
<gene>
    <name evidence="4" type="ORF">CLHOM_00870</name>
</gene>
<feature type="coiled-coil region" evidence="1">
    <location>
        <begin position="40"/>
        <end position="67"/>
    </location>
</feature>
<comment type="caution">
    <text evidence="4">The sequence shown here is derived from an EMBL/GenBank/DDBJ whole genome shotgun (WGS) entry which is preliminary data.</text>
</comment>
<keyword evidence="3" id="KW-0812">Transmembrane</keyword>
<dbReference type="EMBL" id="LHUR01000005">
    <property type="protein sequence ID" value="KOA21416.1"/>
    <property type="molecule type" value="Genomic_DNA"/>
</dbReference>
<keyword evidence="5" id="KW-1185">Reference proteome</keyword>
<dbReference type="STRING" id="36844.SAMN04488501_105139"/>
<dbReference type="AlphaFoldDB" id="A0A0L6ZEL5"/>
<proteinExistence type="predicted"/>
<evidence type="ECO:0000313" key="4">
    <source>
        <dbReference type="EMBL" id="KOA21416.1"/>
    </source>
</evidence>
<evidence type="ECO:0000256" key="1">
    <source>
        <dbReference type="SAM" id="Coils"/>
    </source>
</evidence>